<evidence type="ECO:0000256" key="1">
    <source>
        <dbReference type="SAM" id="Phobius"/>
    </source>
</evidence>
<accession>A0ABV8YXG2</accession>
<evidence type="ECO:0000313" key="3">
    <source>
        <dbReference type="Proteomes" id="UP001596012"/>
    </source>
</evidence>
<reference evidence="3" key="1">
    <citation type="journal article" date="2019" name="Int. J. Syst. Evol. Microbiol.">
        <title>The Global Catalogue of Microorganisms (GCM) 10K type strain sequencing project: providing services to taxonomists for standard genome sequencing and annotation.</title>
        <authorList>
            <consortium name="The Broad Institute Genomics Platform"/>
            <consortium name="The Broad Institute Genome Sequencing Center for Infectious Disease"/>
            <person name="Wu L."/>
            <person name="Ma J."/>
        </authorList>
    </citation>
    <scope>NUCLEOTIDE SEQUENCE [LARGE SCALE GENOMIC DNA]</scope>
    <source>
        <strain evidence="3">DT43</strain>
    </source>
</reference>
<keyword evidence="3" id="KW-1185">Reference proteome</keyword>
<organism evidence="2 3">
    <name type="scientific">Streptomyces xiangluensis</name>
    <dbReference type="NCBI Taxonomy" id="2665720"/>
    <lineage>
        <taxon>Bacteria</taxon>
        <taxon>Bacillati</taxon>
        <taxon>Actinomycetota</taxon>
        <taxon>Actinomycetes</taxon>
        <taxon>Kitasatosporales</taxon>
        <taxon>Streptomycetaceae</taxon>
        <taxon>Streptomyces</taxon>
    </lineage>
</organism>
<dbReference type="Proteomes" id="UP001596012">
    <property type="component" value="Unassembled WGS sequence"/>
</dbReference>
<evidence type="ECO:0000313" key="2">
    <source>
        <dbReference type="EMBL" id="MFC4469292.1"/>
    </source>
</evidence>
<comment type="caution">
    <text evidence="2">The sequence shown here is derived from an EMBL/GenBank/DDBJ whole genome shotgun (WGS) entry which is preliminary data.</text>
</comment>
<proteinExistence type="predicted"/>
<sequence>MPAQGRPDHERDYSGMKPLQKWGMQSRIVSLMIGAVVLGTAGALADWLWLIGIGAWMLIAAGLLEMIYRP</sequence>
<feature type="transmembrane region" description="Helical" evidence="1">
    <location>
        <begin position="47"/>
        <end position="68"/>
    </location>
</feature>
<keyword evidence="1" id="KW-1133">Transmembrane helix</keyword>
<feature type="transmembrane region" description="Helical" evidence="1">
    <location>
        <begin position="21"/>
        <end position="41"/>
    </location>
</feature>
<keyword evidence="1" id="KW-0472">Membrane</keyword>
<evidence type="ECO:0008006" key="4">
    <source>
        <dbReference type="Google" id="ProtNLM"/>
    </source>
</evidence>
<name>A0ABV8YXG2_9ACTN</name>
<dbReference type="RefSeq" id="WP_386348023.1">
    <property type="nucleotide sequence ID" value="NZ_JBHSFG010000059.1"/>
</dbReference>
<keyword evidence="1" id="KW-0812">Transmembrane</keyword>
<gene>
    <name evidence="2" type="ORF">ACFPH6_33070</name>
</gene>
<dbReference type="EMBL" id="JBHSFG010000059">
    <property type="protein sequence ID" value="MFC4469292.1"/>
    <property type="molecule type" value="Genomic_DNA"/>
</dbReference>
<protein>
    <recommendedName>
        <fullName evidence="4">TIGR02611 family protein</fullName>
    </recommendedName>
</protein>